<reference evidence="1 2" key="1">
    <citation type="submission" date="2024-04" db="EMBL/GenBank/DDBJ databases">
        <title>Flavobacterium sp. DGU11 16S ribosomal RNA gene Genome sequencing and assembly.</title>
        <authorList>
            <person name="Park S."/>
        </authorList>
    </citation>
    <scope>NUCLEOTIDE SEQUENCE [LARGE SCALE GENOMIC DNA]</scope>
    <source>
        <strain evidence="1 2">DGU11</strain>
    </source>
</reference>
<dbReference type="Proteomes" id="UP001464555">
    <property type="component" value="Unassembled WGS sequence"/>
</dbReference>
<comment type="caution">
    <text evidence="1">The sequence shown here is derived from an EMBL/GenBank/DDBJ whole genome shotgun (WGS) entry which is preliminary data.</text>
</comment>
<evidence type="ECO:0000313" key="1">
    <source>
        <dbReference type="EMBL" id="MEL1244386.1"/>
    </source>
</evidence>
<evidence type="ECO:0000313" key="2">
    <source>
        <dbReference type="Proteomes" id="UP001464555"/>
    </source>
</evidence>
<evidence type="ECO:0008006" key="3">
    <source>
        <dbReference type="Google" id="ProtNLM"/>
    </source>
</evidence>
<keyword evidence="2" id="KW-1185">Reference proteome</keyword>
<accession>A0ABU9HW54</accession>
<dbReference type="EMBL" id="JBBYHR010000004">
    <property type="protein sequence ID" value="MEL1244386.1"/>
    <property type="molecule type" value="Genomic_DNA"/>
</dbReference>
<dbReference type="RefSeq" id="WP_341696703.1">
    <property type="nucleotide sequence ID" value="NZ_JBBYHR010000004.1"/>
</dbReference>
<organism evidence="1 2">
    <name type="scientific">Flavobacterium arundinis</name>
    <dbReference type="NCBI Taxonomy" id="3139143"/>
    <lineage>
        <taxon>Bacteria</taxon>
        <taxon>Pseudomonadati</taxon>
        <taxon>Bacteroidota</taxon>
        <taxon>Flavobacteriia</taxon>
        <taxon>Flavobacteriales</taxon>
        <taxon>Flavobacteriaceae</taxon>
        <taxon>Flavobacterium</taxon>
    </lineage>
</organism>
<protein>
    <recommendedName>
        <fullName evidence="3">VCBS repeat-containing protein</fullName>
    </recommendedName>
</protein>
<sequence length="230" mass="26689">MKPFAITLLFCFLGCQKSEKIVINEPQQVKPQKPAPEYLVDSIAINGKMYTVMQGHPANNNNCPLCILHEGDTIYKHTNWAVNGFEFEDLDRDGNADIRLNQLSNVGGVKEWIMFDSKTGVFKEIKNFSEFPASKKLEDTKYFYSDHKMGCAGGMWGSELFYIDKFEVKPIGRIFIVTCRDADYAMGVTIYKIEGKNERKIEQMLKVPEKYMDETVFFKDYWLKNYKKFE</sequence>
<name>A0ABU9HW54_9FLAO</name>
<gene>
    <name evidence="1" type="ORF">AAEO56_08955</name>
</gene>
<proteinExistence type="predicted"/>